<dbReference type="Pfam" id="PF01209">
    <property type="entry name" value="Ubie_methyltran"/>
    <property type="match status" value="1"/>
</dbReference>
<comment type="pathway">
    <text evidence="4">Quinol/quinone metabolism; menaquinone biosynthesis; menaquinol from 1,4-dihydroxy-2-naphthoate: step 2/2.</text>
</comment>
<dbReference type="Gene3D" id="3.40.50.150">
    <property type="entry name" value="Vaccinia Virus protein VP39"/>
    <property type="match status" value="1"/>
</dbReference>
<dbReference type="CDD" id="cd02440">
    <property type="entry name" value="AdoMet_MTases"/>
    <property type="match status" value="1"/>
</dbReference>
<reference evidence="5 6" key="1">
    <citation type="submission" date="2018-09" db="EMBL/GenBank/DDBJ databases">
        <title>Complete genome sequence of Euzebya sp. DY32-46 isolated from seawater of Pacific Ocean.</title>
        <authorList>
            <person name="Xu L."/>
            <person name="Wu Y.-H."/>
            <person name="Xu X.-W."/>
        </authorList>
    </citation>
    <scope>NUCLEOTIDE SEQUENCE [LARGE SCALE GENOMIC DNA]</scope>
    <source>
        <strain evidence="5 6">DY32-46</strain>
    </source>
</reference>
<dbReference type="InterPro" id="IPR004033">
    <property type="entry name" value="UbiE/COQ5_MeTrFase"/>
</dbReference>
<dbReference type="GO" id="GO:0009234">
    <property type="term" value="P:menaquinone biosynthetic process"/>
    <property type="evidence" value="ECO:0007669"/>
    <property type="project" value="UniProtKB-UniRule"/>
</dbReference>
<accession>A0A346Y456</accession>
<evidence type="ECO:0000256" key="1">
    <source>
        <dbReference type="ARBA" id="ARBA00022603"/>
    </source>
</evidence>
<keyword evidence="3 4" id="KW-0949">S-adenosyl-L-methionine</keyword>
<dbReference type="InterPro" id="IPR023576">
    <property type="entry name" value="UbiE/COQ5_MeTrFase_CS"/>
</dbReference>
<dbReference type="SUPFAM" id="SSF53335">
    <property type="entry name" value="S-adenosyl-L-methionine-dependent methyltransferases"/>
    <property type="match status" value="1"/>
</dbReference>
<comment type="function">
    <text evidence="4">Methyltransferase required for the conversion of demethylmenaquinol (DMKH2) to menaquinol (MKH2).</text>
</comment>
<name>A0A346Y456_9ACTN</name>
<proteinExistence type="inferred from homology"/>
<protein>
    <recommendedName>
        <fullName evidence="4">Demethylmenaquinone methyltransferase</fullName>
        <ecNumber evidence="4">2.1.1.163</ecNumber>
    </recommendedName>
</protein>
<feature type="binding site" evidence="4">
    <location>
        <position position="131"/>
    </location>
    <ligand>
        <name>S-adenosyl-L-methionine</name>
        <dbReference type="ChEBI" id="CHEBI:59789"/>
    </ligand>
</feature>
<feature type="binding site" evidence="4">
    <location>
        <position position="87"/>
    </location>
    <ligand>
        <name>S-adenosyl-L-methionine</name>
        <dbReference type="ChEBI" id="CHEBI:59789"/>
    </ligand>
</feature>
<dbReference type="PROSITE" id="PS01183">
    <property type="entry name" value="UBIE_1"/>
    <property type="match status" value="1"/>
</dbReference>
<comment type="catalytic activity">
    <reaction evidence="4">
        <text>a 2-demethylmenaquinol + S-adenosyl-L-methionine = a menaquinol + S-adenosyl-L-homocysteine + H(+)</text>
        <dbReference type="Rhea" id="RHEA:42640"/>
        <dbReference type="Rhea" id="RHEA-COMP:9539"/>
        <dbReference type="Rhea" id="RHEA-COMP:9563"/>
        <dbReference type="ChEBI" id="CHEBI:15378"/>
        <dbReference type="ChEBI" id="CHEBI:18151"/>
        <dbReference type="ChEBI" id="CHEBI:55437"/>
        <dbReference type="ChEBI" id="CHEBI:57856"/>
        <dbReference type="ChEBI" id="CHEBI:59789"/>
        <dbReference type="EC" id="2.1.1.163"/>
    </reaction>
</comment>
<gene>
    <name evidence="4" type="primary">menG</name>
    <name evidence="5" type="ORF">DVS28_a4592</name>
</gene>
<evidence type="ECO:0000313" key="5">
    <source>
        <dbReference type="EMBL" id="AXV09253.1"/>
    </source>
</evidence>
<dbReference type="PANTHER" id="PTHR43591">
    <property type="entry name" value="METHYLTRANSFERASE"/>
    <property type="match status" value="1"/>
</dbReference>
<keyword evidence="6" id="KW-1185">Reference proteome</keyword>
<feature type="binding site" evidence="4">
    <location>
        <begin position="114"/>
        <end position="115"/>
    </location>
    <ligand>
        <name>S-adenosyl-L-methionine</name>
        <dbReference type="ChEBI" id="CHEBI:59789"/>
    </ligand>
</feature>
<dbReference type="PANTHER" id="PTHR43591:SF24">
    <property type="entry name" value="2-METHOXY-6-POLYPRENYL-1,4-BENZOQUINOL METHYLASE, MITOCHONDRIAL"/>
    <property type="match status" value="1"/>
</dbReference>
<dbReference type="HAMAP" id="MF_01813">
    <property type="entry name" value="MenG_UbiE_methyltr"/>
    <property type="match status" value="1"/>
</dbReference>
<organism evidence="5 6">
    <name type="scientific">Euzebya pacifica</name>
    <dbReference type="NCBI Taxonomy" id="1608957"/>
    <lineage>
        <taxon>Bacteria</taxon>
        <taxon>Bacillati</taxon>
        <taxon>Actinomycetota</taxon>
        <taxon>Nitriliruptoria</taxon>
        <taxon>Euzebyales</taxon>
    </lineage>
</organism>
<keyword evidence="4" id="KW-0474">Menaquinone biosynthesis</keyword>
<feature type="binding site" evidence="4">
    <location>
        <position position="69"/>
    </location>
    <ligand>
        <name>S-adenosyl-L-methionine</name>
        <dbReference type="ChEBI" id="CHEBI:59789"/>
    </ligand>
</feature>
<dbReference type="KEGG" id="euz:DVS28_a4592"/>
<dbReference type="NCBIfam" id="TIGR01934">
    <property type="entry name" value="MenG_MenH_UbiE"/>
    <property type="match status" value="1"/>
</dbReference>
<dbReference type="GO" id="GO:0032259">
    <property type="term" value="P:methylation"/>
    <property type="evidence" value="ECO:0007669"/>
    <property type="project" value="UniProtKB-KW"/>
</dbReference>
<sequence>MTAGSLPDPRPTEDKDAALVQDMFDRVAPRYDIANAILSFGSDQHWRRVAVRAVDPQPAERILDVATGTGLLARELDRAGADAVALDFSWNMLAAGKRSERRTGQRPLAWLNGDGTALPFADDSFDAVTISFGLRNLPDPRAGLREFARVTKPGGRVVVMEFSSPTNTLFRRVYRDYLVRALPRIAEVVTSDPAAYRYLADSILEWPDQPRLARWFVDAGWTDPRWQNLTGGIVAIHTARLPE</sequence>
<dbReference type="InterPro" id="IPR029063">
    <property type="entry name" value="SAM-dependent_MTases_sf"/>
</dbReference>
<evidence type="ECO:0000313" key="6">
    <source>
        <dbReference type="Proteomes" id="UP000264006"/>
    </source>
</evidence>
<dbReference type="PROSITE" id="PS01184">
    <property type="entry name" value="UBIE_2"/>
    <property type="match status" value="1"/>
</dbReference>
<keyword evidence="1 4" id="KW-0489">Methyltransferase</keyword>
<dbReference type="PROSITE" id="PS51608">
    <property type="entry name" value="SAM_MT_UBIE"/>
    <property type="match status" value="1"/>
</dbReference>
<dbReference type="GO" id="GO:0043770">
    <property type="term" value="F:demethylmenaquinone methyltransferase activity"/>
    <property type="evidence" value="ECO:0007669"/>
    <property type="project" value="UniProtKB-UniRule"/>
</dbReference>
<dbReference type="UniPathway" id="UPA00079">
    <property type="reaction ID" value="UER00169"/>
</dbReference>
<evidence type="ECO:0000256" key="3">
    <source>
        <dbReference type="ARBA" id="ARBA00022691"/>
    </source>
</evidence>
<dbReference type="EC" id="2.1.1.163" evidence="4"/>
<evidence type="ECO:0000256" key="4">
    <source>
        <dbReference type="HAMAP-Rule" id="MF_01813"/>
    </source>
</evidence>
<comment type="similarity">
    <text evidence="4">Belongs to the class I-like SAM-binding methyltransferase superfamily. MenG/UbiE family.</text>
</comment>
<dbReference type="EMBL" id="CP031165">
    <property type="protein sequence ID" value="AXV09253.1"/>
    <property type="molecule type" value="Genomic_DNA"/>
</dbReference>
<keyword evidence="2 4" id="KW-0808">Transferase</keyword>
<dbReference type="AlphaFoldDB" id="A0A346Y456"/>
<dbReference type="Proteomes" id="UP000264006">
    <property type="component" value="Chromosome"/>
</dbReference>
<evidence type="ECO:0000256" key="2">
    <source>
        <dbReference type="ARBA" id="ARBA00022679"/>
    </source>
</evidence>